<dbReference type="SMART" id="SM00339">
    <property type="entry name" value="FH"/>
    <property type="match status" value="1"/>
</dbReference>
<dbReference type="GO" id="GO:0000978">
    <property type="term" value="F:RNA polymerase II cis-regulatory region sequence-specific DNA binding"/>
    <property type="evidence" value="ECO:0007669"/>
    <property type="project" value="TreeGrafter"/>
</dbReference>
<dbReference type="InterPro" id="IPR036390">
    <property type="entry name" value="WH_DNA-bd_sf"/>
</dbReference>
<proteinExistence type="predicted"/>
<keyword evidence="1 2" id="KW-0238">DNA-binding</keyword>
<name>A0A167NUU4_PHYB8</name>
<dbReference type="PRINTS" id="PR00053">
    <property type="entry name" value="FORKHEAD"/>
</dbReference>
<reference evidence="5" key="1">
    <citation type="submission" date="2015-06" db="EMBL/GenBank/DDBJ databases">
        <title>Expansion of signal transduction pathways in fungi by whole-genome duplication.</title>
        <authorList>
            <consortium name="DOE Joint Genome Institute"/>
            <person name="Corrochano L.M."/>
            <person name="Kuo A."/>
            <person name="Marcet-Houben M."/>
            <person name="Polaino S."/>
            <person name="Salamov A."/>
            <person name="Villalobos J.M."/>
            <person name="Alvarez M.I."/>
            <person name="Avalos J."/>
            <person name="Benito E.P."/>
            <person name="Benoit I."/>
            <person name="Burger G."/>
            <person name="Camino L.P."/>
            <person name="Canovas D."/>
            <person name="Cerda-Olmedo E."/>
            <person name="Cheng J.-F."/>
            <person name="Dominguez A."/>
            <person name="Elias M."/>
            <person name="Eslava A.P."/>
            <person name="Glaser F."/>
            <person name="Grimwood J."/>
            <person name="Gutierrez G."/>
            <person name="Heitman J."/>
            <person name="Henrissat B."/>
            <person name="Iturriaga E.A."/>
            <person name="Lang B.F."/>
            <person name="Lavin J.L."/>
            <person name="Lee S."/>
            <person name="Li W."/>
            <person name="Lindquist E."/>
            <person name="Lopez-Garcia S."/>
            <person name="Luque E.M."/>
            <person name="Marcos A.T."/>
            <person name="Martin J."/>
            <person name="McCluskey K."/>
            <person name="Medina H.R."/>
            <person name="Miralles-Duran A."/>
            <person name="Miyazaki A."/>
            <person name="Munoz-Torres E."/>
            <person name="Oguiza J.A."/>
            <person name="Ohm R."/>
            <person name="Olmedo M."/>
            <person name="Orejas M."/>
            <person name="Ortiz-Castellanos L."/>
            <person name="Pisabarro A.G."/>
            <person name="Rodriguez-Romero J."/>
            <person name="Ruiz-Herrera J."/>
            <person name="Ruiz-Vazquez R."/>
            <person name="Sanz C."/>
            <person name="Schackwitz W."/>
            <person name="Schmutz J."/>
            <person name="Shahriari M."/>
            <person name="Shelest E."/>
            <person name="Silva-Franco F."/>
            <person name="Soanes D."/>
            <person name="Syed K."/>
            <person name="Tagua V.G."/>
            <person name="Talbot N.J."/>
            <person name="Thon M."/>
            <person name="De vries R.P."/>
            <person name="Wiebenga A."/>
            <person name="Yadav J.S."/>
            <person name="Braun E.L."/>
            <person name="Baker S."/>
            <person name="Garre V."/>
            <person name="Horwitz B."/>
            <person name="Torres-Martinez S."/>
            <person name="Idnurm A."/>
            <person name="Herrera-Estrella A."/>
            <person name="Gabaldon T."/>
            <person name="Grigoriev I.V."/>
        </authorList>
    </citation>
    <scope>NUCLEOTIDE SEQUENCE [LARGE SCALE GENOMIC DNA]</scope>
    <source>
        <strain evidence="5">NRRL 1555(-)</strain>
    </source>
</reference>
<dbReference type="RefSeq" id="XP_018294698.1">
    <property type="nucleotide sequence ID" value="XM_018443897.1"/>
</dbReference>
<feature type="DNA-binding region" description="Fork-head" evidence="2">
    <location>
        <begin position="1"/>
        <end position="99"/>
    </location>
</feature>
<accession>A0A167NUU4</accession>
<dbReference type="FunFam" id="1.10.10.10:FF:000135">
    <property type="entry name" value="forkhead box protein G1"/>
    <property type="match status" value="1"/>
</dbReference>
<protein>
    <submittedName>
        <fullName evidence="4">Fork head transcription factor</fullName>
    </submittedName>
</protein>
<feature type="domain" description="Fork-head" evidence="3">
    <location>
        <begin position="1"/>
        <end position="99"/>
    </location>
</feature>
<dbReference type="GO" id="GO:0000981">
    <property type="term" value="F:DNA-binding transcription factor activity, RNA polymerase II-specific"/>
    <property type="evidence" value="ECO:0007669"/>
    <property type="project" value="TreeGrafter"/>
</dbReference>
<evidence type="ECO:0000256" key="2">
    <source>
        <dbReference type="PROSITE-ProRule" id="PRU00089"/>
    </source>
</evidence>
<comment type="subcellular location">
    <subcellularLocation>
        <location evidence="2">Nucleus</location>
    </subcellularLocation>
</comment>
<organism evidence="4 5">
    <name type="scientific">Phycomyces blakesleeanus (strain ATCC 8743b / DSM 1359 / FGSC 10004 / NBRC 33097 / NRRL 1555)</name>
    <dbReference type="NCBI Taxonomy" id="763407"/>
    <lineage>
        <taxon>Eukaryota</taxon>
        <taxon>Fungi</taxon>
        <taxon>Fungi incertae sedis</taxon>
        <taxon>Mucoromycota</taxon>
        <taxon>Mucoromycotina</taxon>
        <taxon>Mucoromycetes</taxon>
        <taxon>Mucorales</taxon>
        <taxon>Phycomycetaceae</taxon>
        <taxon>Phycomyces</taxon>
    </lineage>
</organism>
<dbReference type="Proteomes" id="UP000077315">
    <property type="component" value="Unassembled WGS sequence"/>
</dbReference>
<feature type="non-terminal residue" evidence="4">
    <location>
        <position position="99"/>
    </location>
</feature>
<dbReference type="Gene3D" id="1.10.10.10">
    <property type="entry name" value="Winged helix-like DNA-binding domain superfamily/Winged helix DNA-binding domain"/>
    <property type="match status" value="1"/>
</dbReference>
<dbReference type="STRING" id="763407.A0A167NUU4"/>
<dbReference type="Pfam" id="PF00250">
    <property type="entry name" value="Forkhead"/>
    <property type="match status" value="1"/>
</dbReference>
<dbReference type="AlphaFoldDB" id="A0A167NUU4"/>
<dbReference type="OrthoDB" id="5954824at2759"/>
<gene>
    <name evidence="4" type="ORF">PHYBLDRAFT_95338</name>
</gene>
<dbReference type="InParanoid" id="A0A167NUU4"/>
<evidence type="ECO:0000313" key="5">
    <source>
        <dbReference type="Proteomes" id="UP000077315"/>
    </source>
</evidence>
<sequence>RPPFSYSSLIAQAILASEKERLTLQDIYKWITDNYPTLYNEGDTGWQNTIRHNLSLNKCFKKIPKSELDGWPSRGKGGYWVVDPKYLVKFKSGIFIKGS</sequence>
<dbReference type="InterPro" id="IPR036388">
    <property type="entry name" value="WH-like_DNA-bd_sf"/>
</dbReference>
<dbReference type="CDD" id="cd00059">
    <property type="entry name" value="FH_FOX"/>
    <property type="match status" value="1"/>
</dbReference>
<dbReference type="PANTHER" id="PTHR11829:SF343">
    <property type="entry name" value="FORK-HEAD DOMAIN-CONTAINING PROTEIN"/>
    <property type="match status" value="1"/>
</dbReference>
<dbReference type="InterPro" id="IPR050211">
    <property type="entry name" value="FOX_domain-containing"/>
</dbReference>
<evidence type="ECO:0000313" key="4">
    <source>
        <dbReference type="EMBL" id="OAD76658.1"/>
    </source>
</evidence>
<feature type="non-terminal residue" evidence="4">
    <location>
        <position position="1"/>
    </location>
</feature>
<evidence type="ECO:0000256" key="1">
    <source>
        <dbReference type="ARBA" id="ARBA00023125"/>
    </source>
</evidence>
<dbReference type="PROSITE" id="PS00657">
    <property type="entry name" value="FORK_HEAD_1"/>
    <property type="match status" value="1"/>
</dbReference>
<dbReference type="InterPro" id="IPR001766">
    <property type="entry name" value="Fork_head_dom"/>
</dbReference>
<dbReference type="InterPro" id="IPR018122">
    <property type="entry name" value="TF_fork_head_CS_1"/>
</dbReference>
<dbReference type="GO" id="GO:0005634">
    <property type="term" value="C:nucleus"/>
    <property type="evidence" value="ECO:0007669"/>
    <property type="project" value="UniProtKB-SubCell"/>
</dbReference>
<dbReference type="SUPFAM" id="SSF46785">
    <property type="entry name" value="Winged helix' DNA-binding domain"/>
    <property type="match status" value="1"/>
</dbReference>
<dbReference type="PROSITE" id="PS50039">
    <property type="entry name" value="FORK_HEAD_3"/>
    <property type="match status" value="1"/>
</dbReference>
<evidence type="ECO:0000259" key="3">
    <source>
        <dbReference type="PROSITE" id="PS50039"/>
    </source>
</evidence>
<dbReference type="GeneID" id="29004802"/>
<dbReference type="PANTHER" id="PTHR11829">
    <property type="entry name" value="FORKHEAD BOX PROTEIN"/>
    <property type="match status" value="1"/>
</dbReference>
<dbReference type="EMBL" id="KV440975">
    <property type="protein sequence ID" value="OAD76658.1"/>
    <property type="molecule type" value="Genomic_DNA"/>
</dbReference>
<dbReference type="VEuPathDB" id="FungiDB:PHYBLDRAFT_95338"/>
<keyword evidence="2" id="KW-0539">Nucleus</keyword>
<keyword evidence="5" id="KW-1185">Reference proteome</keyword>